<dbReference type="SMART" id="SM00387">
    <property type="entry name" value="HATPase_c"/>
    <property type="match status" value="1"/>
</dbReference>
<evidence type="ECO:0000256" key="7">
    <source>
        <dbReference type="ARBA" id="ARBA00022741"/>
    </source>
</evidence>
<protein>
    <recommendedName>
        <fullName evidence="3">histidine kinase</fullName>
        <ecNumber evidence="3">2.7.13.3</ecNumber>
    </recommendedName>
</protein>
<dbReference type="GO" id="GO:0016036">
    <property type="term" value="P:cellular response to phosphate starvation"/>
    <property type="evidence" value="ECO:0007669"/>
    <property type="project" value="TreeGrafter"/>
</dbReference>
<evidence type="ECO:0000256" key="6">
    <source>
        <dbReference type="ARBA" id="ARBA00022692"/>
    </source>
</evidence>
<evidence type="ECO:0000256" key="5">
    <source>
        <dbReference type="ARBA" id="ARBA00022679"/>
    </source>
</evidence>
<organism evidence="15 16">
    <name type="scientific">Kroppenstedtia pulmonis</name>
    <dbReference type="NCBI Taxonomy" id="1380685"/>
    <lineage>
        <taxon>Bacteria</taxon>
        <taxon>Bacillati</taxon>
        <taxon>Bacillota</taxon>
        <taxon>Bacilli</taxon>
        <taxon>Bacillales</taxon>
        <taxon>Thermoactinomycetaceae</taxon>
        <taxon>Kroppenstedtia</taxon>
    </lineage>
</organism>
<evidence type="ECO:0000256" key="2">
    <source>
        <dbReference type="ARBA" id="ARBA00004651"/>
    </source>
</evidence>
<dbReference type="GO" id="GO:0005886">
    <property type="term" value="C:plasma membrane"/>
    <property type="evidence" value="ECO:0007669"/>
    <property type="project" value="UniProtKB-SubCell"/>
</dbReference>
<keyword evidence="7" id="KW-0547">Nucleotide-binding</keyword>
<accession>A0A7D4CGB7</accession>
<evidence type="ECO:0000256" key="4">
    <source>
        <dbReference type="ARBA" id="ARBA00022475"/>
    </source>
</evidence>
<comment type="catalytic activity">
    <reaction evidence="1">
        <text>ATP + protein L-histidine = ADP + protein N-phospho-L-histidine.</text>
        <dbReference type="EC" id="2.7.13.3"/>
    </reaction>
</comment>
<evidence type="ECO:0000256" key="10">
    <source>
        <dbReference type="ARBA" id="ARBA00022989"/>
    </source>
</evidence>
<dbReference type="InterPro" id="IPR050351">
    <property type="entry name" value="BphY/WalK/GraS-like"/>
</dbReference>
<dbReference type="GO" id="GO:0000155">
    <property type="term" value="F:phosphorelay sensor kinase activity"/>
    <property type="evidence" value="ECO:0007669"/>
    <property type="project" value="TreeGrafter"/>
</dbReference>
<gene>
    <name evidence="15" type="ORF">GXN76_10485</name>
</gene>
<sequence length="333" mass="38631">MRLFWKEHIPLLLSWFLQLSLMTGVFWMVGNPSASILTYFALLSISVLTGYLGFRFLSHYRFYFRLSQPMETLNESIEKTGDSPLPEALDGLLKSQYRLYQQKLYQYERGRRDYITFINQWVHQMKTPLSVMDLMLQEETAPRFDPVRDELDKLGRGLETVLYNARLEVFDRDFHVQPVQLGTVISEVIRQNKRLFIRNCVYPEVKANPDWKVESDEKWLIFVLGQLVTNAVRYSAGSGSKVTFSVFPRGRQVVLEVRDWGVGIPEHDFPRLFDPCFTGENGRIYSESTGMGLYLVRQVCDKLDHKVELESRRGEGTAVRLVFSAPLSSLTSK</sequence>
<evidence type="ECO:0000256" key="3">
    <source>
        <dbReference type="ARBA" id="ARBA00012438"/>
    </source>
</evidence>
<keyword evidence="8 15" id="KW-0418">Kinase</keyword>
<dbReference type="GO" id="GO:0005524">
    <property type="term" value="F:ATP binding"/>
    <property type="evidence" value="ECO:0007669"/>
    <property type="project" value="UniProtKB-KW"/>
</dbReference>
<reference evidence="15 16" key="1">
    <citation type="submission" date="2020-01" db="EMBL/GenBank/DDBJ databases">
        <authorList>
            <person name="Gulvik C.A."/>
            <person name="Batra D.G."/>
        </authorList>
    </citation>
    <scope>NUCLEOTIDE SEQUENCE [LARGE SCALE GENOMIC DNA]</scope>
    <source>
        <strain evidence="15 16">W9323</strain>
    </source>
</reference>
<dbReference type="AlphaFoldDB" id="A0A7D4CGB7"/>
<feature type="transmembrane region" description="Helical" evidence="13">
    <location>
        <begin position="12"/>
        <end position="30"/>
    </location>
</feature>
<evidence type="ECO:0000256" key="1">
    <source>
        <dbReference type="ARBA" id="ARBA00000085"/>
    </source>
</evidence>
<dbReference type="PRINTS" id="PR00344">
    <property type="entry name" value="BCTRLSENSOR"/>
</dbReference>
<dbReference type="Gene3D" id="3.30.565.10">
    <property type="entry name" value="Histidine kinase-like ATPase, C-terminal domain"/>
    <property type="match status" value="1"/>
</dbReference>
<dbReference type="GO" id="GO:0004721">
    <property type="term" value="F:phosphoprotein phosphatase activity"/>
    <property type="evidence" value="ECO:0007669"/>
    <property type="project" value="TreeGrafter"/>
</dbReference>
<evidence type="ECO:0000259" key="14">
    <source>
        <dbReference type="PROSITE" id="PS50109"/>
    </source>
</evidence>
<keyword evidence="12 13" id="KW-0472">Membrane</keyword>
<evidence type="ECO:0000256" key="8">
    <source>
        <dbReference type="ARBA" id="ARBA00022777"/>
    </source>
</evidence>
<feature type="transmembrane region" description="Helical" evidence="13">
    <location>
        <begin position="36"/>
        <end position="57"/>
    </location>
</feature>
<keyword evidence="5" id="KW-0808">Transferase</keyword>
<evidence type="ECO:0000313" key="15">
    <source>
        <dbReference type="EMBL" id="QKG84854.1"/>
    </source>
</evidence>
<dbReference type="PROSITE" id="PS50109">
    <property type="entry name" value="HIS_KIN"/>
    <property type="match status" value="1"/>
</dbReference>
<evidence type="ECO:0000256" key="13">
    <source>
        <dbReference type="SAM" id="Phobius"/>
    </source>
</evidence>
<dbReference type="KEGG" id="kpul:GXN76_10485"/>
<feature type="domain" description="Histidine kinase" evidence="14">
    <location>
        <begin position="120"/>
        <end position="327"/>
    </location>
</feature>
<comment type="subcellular location">
    <subcellularLocation>
        <location evidence="2">Cell membrane</location>
        <topology evidence="2">Multi-pass membrane protein</topology>
    </subcellularLocation>
</comment>
<evidence type="ECO:0000313" key="16">
    <source>
        <dbReference type="Proteomes" id="UP000503088"/>
    </source>
</evidence>
<name>A0A7D4CGB7_9BACL</name>
<dbReference type="Pfam" id="PF02518">
    <property type="entry name" value="HATPase_c"/>
    <property type="match status" value="1"/>
</dbReference>
<keyword evidence="10 13" id="KW-1133">Transmembrane helix</keyword>
<keyword evidence="9" id="KW-0067">ATP-binding</keyword>
<dbReference type="Proteomes" id="UP000503088">
    <property type="component" value="Chromosome"/>
</dbReference>
<dbReference type="PANTHER" id="PTHR45453:SF2">
    <property type="entry name" value="HISTIDINE KINASE"/>
    <property type="match status" value="1"/>
</dbReference>
<evidence type="ECO:0000256" key="12">
    <source>
        <dbReference type="ARBA" id="ARBA00023136"/>
    </source>
</evidence>
<dbReference type="InterPro" id="IPR036890">
    <property type="entry name" value="HATPase_C_sf"/>
</dbReference>
<keyword evidence="6 13" id="KW-0812">Transmembrane</keyword>
<keyword evidence="16" id="KW-1185">Reference proteome</keyword>
<dbReference type="EC" id="2.7.13.3" evidence="3"/>
<dbReference type="SUPFAM" id="SSF55874">
    <property type="entry name" value="ATPase domain of HSP90 chaperone/DNA topoisomerase II/histidine kinase"/>
    <property type="match status" value="1"/>
</dbReference>
<evidence type="ECO:0000256" key="11">
    <source>
        <dbReference type="ARBA" id="ARBA00023012"/>
    </source>
</evidence>
<proteinExistence type="predicted"/>
<dbReference type="RefSeq" id="WP_173222948.1">
    <property type="nucleotide sequence ID" value="NZ_CP048104.1"/>
</dbReference>
<keyword evidence="4" id="KW-1003">Cell membrane</keyword>
<dbReference type="EMBL" id="CP048104">
    <property type="protein sequence ID" value="QKG84854.1"/>
    <property type="molecule type" value="Genomic_DNA"/>
</dbReference>
<keyword evidence="11" id="KW-0902">Two-component regulatory system</keyword>
<evidence type="ECO:0000256" key="9">
    <source>
        <dbReference type="ARBA" id="ARBA00022840"/>
    </source>
</evidence>
<dbReference type="InterPro" id="IPR004358">
    <property type="entry name" value="Sig_transdc_His_kin-like_C"/>
</dbReference>
<dbReference type="PANTHER" id="PTHR45453">
    <property type="entry name" value="PHOSPHATE REGULON SENSOR PROTEIN PHOR"/>
    <property type="match status" value="1"/>
</dbReference>
<dbReference type="InterPro" id="IPR005467">
    <property type="entry name" value="His_kinase_dom"/>
</dbReference>
<dbReference type="InterPro" id="IPR003594">
    <property type="entry name" value="HATPase_dom"/>
</dbReference>